<name>A0A1H1XS60_9ACTN</name>
<protein>
    <submittedName>
        <fullName evidence="2">FxLD family lantipeptide</fullName>
    </submittedName>
</protein>
<keyword evidence="3" id="KW-1185">Reference proteome</keyword>
<organism evidence="2 3">
    <name type="scientific">Actinoplanes derwentensis</name>
    <dbReference type="NCBI Taxonomy" id="113562"/>
    <lineage>
        <taxon>Bacteria</taxon>
        <taxon>Bacillati</taxon>
        <taxon>Actinomycetota</taxon>
        <taxon>Actinomycetes</taxon>
        <taxon>Micromonosporales</taxon>
        <taxon>Micromonosporaceae</taxon>
        <taxon>Actinoplanes</taxon>
    </lineage>
</organism>
<dbReference type="NCBIfam" id="TIGR04363">
    <property type="entry name" value="LD_lanti_pre"/>
    <property type="match status" value="1"/>
</dbReference>
<evidence type="ECO:0000313" key="3">
    <source>
        <dbReference type="Proteomes" id="UP000198688"/>
    </source>
</evidence>
<dbReference type="InterPro" id="IPR027575">
    <property type="entry name" value="LD_lanti_pre"/>
</dbReference>
<dbReference type="OrthoDB" id="3215713at2"/>
<dbReference type="Proteomes" id="UP000198688">
    <property type="component" value="Chromosome I"/>
</dbReference>
<gene>
    <name evidence="2" type="ORF">SAMN04489716_2567</name>
</gene>
<accession>A0A1H1XS60</accession>
<dbReference type="STRING" id="113562.SAMN04489716_2567"/>
<dbReference type="RefSeq" id="WP_092544528.1">
    <property type="nucleotide sequence ID" value="NZ_BOMJ01000075.1"/>
</dbReference>
<dbReference type="AlphaFoldDB" id="A0A1H1XS60"/>
<dbReference type="EMBL" id="LT629758">
    <property type="protein sequence ID" value="SDT11992.1"/>
    <property type="molecule type" value="Genomic_DNA"/>
</dbReference>
<evidence type="ECO:0000313" key="2">
    <source>
        <dbReference type="EMBL" id="SDT11992.1"/>
    </source>
</evidence>
<reference evidence="2 3" key="1">
    <citation type="submission" date="2016-10" db="EMBL/GenBank/DDBJ databases">
        <authorList>
            <person name="de Groot N.N."/>
        </authorList>
    </citation>
    <scope>NUCLEOTIDE SEQUENCE [LARGE SCALE GENOMIC DNA]</scope>
    <source>
        <strain evidence="2 3">DSM 43941</strain>
    </source>
</reference>
<feature type="region of interest" description="Disordered" evidence="1">
    <location>
        <begin position="1"/>
        <end position="20"/>
    </location>
</feature>
<evidence type="ECO:0000256" key="1">
    <source>
        <dbReference type="SAM" id="MobiDB-lite"/>
    </source>
</evidence>
<proteinExistence type="predicted"/>
<sequence>MTAPTIDRTTVVTPPTADQPDTDFELDITFLEAGDSVTHIIKMTGDNCGTTCESACTSC</sequence>